<dbReference type="Pfam" id="PF24401">
    <property type="entry name" value="iHD-CE"/>
    <property type="match status" value="1"/>
</dbReference>
<evidence type="ECO:0008006" key="5">
    <source>
        <dbReference type="Google" id="ProtNLM"/>
    </source>
</evidence>
<feature type="domain" description="wHTH-Hsp90 Na associated" evidence="2">
    <location>
        <begin position="1144"/>
        <end position="1176"/>
    </location>
</feature>
<dbReference type="EMBL" id="VSFF01000011">
    <property type="protein sequence ID" value="TYC11114.1"/>
    <property type="molecule type" value="Genomic_DNA"/>
</dbReference>
<reference evidence="3 4" key="1">
    <citation type="submission" date="2019-08" db="EMBL/GenBank/DDBJ databases">
        <title>Actinomadura sp. nov. CYP1-5 isolated from mountain soil.</title>
        <authorList>
            <person name="Songsumanus A."/>
            <person name="Kuncharoen N."/>
            <person name="Kudo T."/>
            <person name="Yuki M."/>
            <person name="Igarashi Y."/>
            <person name="Tanasupawat S."/>
        </authorList>
    </citation>
    <scope>NUCLEOTIDE SEQUENCE [LARGE SCALE GENOMIC DNA]</scope>
    <source>
        <strain evidence="3 4">GKU157</strain>
    </source>
</reference>
<proteinExistence type="predicted"/>
<feature type="domain" description="wHTH-Hsp90 Na associated" evidence="2">
    <location>
        <begin position="1193"/>
        <end position="1241"/>
    </location>
</feature>
<dbReference type="InterPro" id="IPR056507">
    <property type="entry name" value="wHTH-HSP90_Na-assoc"/>
</dbReference>
<evidence type="ECO:0000313" key="3">
    <source>
        <dbReference type="EMBL" id="TYC11114.1"/>
    </source>
</evidence>
<dbReference type="InterPro" id="IPR020575">
    <property type="entry name" value="Hsp90_N"/>
</dbReference>
<evidence type="ECO:0000313" key="4">
    <source>
        <dbReference type="Proteomes" id="UP000322634"/>
    </source>
</evidence>
<dbReference type="InterPro" id="IPR056506">
    <property type="entry name" value="iHD-CE"/>
</dbReference>
<feature type="domain" description="wHTH-Hsp90 Na associated" evidence="2">
    <location>
        <begin position="1316"/>
        <end position="1368"/>
    </location>
</feature>
<dbReference type="InterPro" id="IPR036890">
    <property type="entry name" value="HATPase_C_sf"/>
</dbReference>
<organism evidence="3 4">
    <name type="scientific">Actinomadura syzygii</name>
    <dbReference type="NCBI Taxonomy" id="1427538"/>
    <lineage>
        <taxon>Bacteria</taxon>
        <taxon>Bacillati</taxon>
        <taxon>Actinomycetota</taxon>
        <taxon>Actinomycetes</taxon>
        <taxon>Streptosporangiales</taxon>
        <taxon>Thermomonosporaceae</taxon>
        <taxon>Actinomadura</taxon>
    </lineage>
</organism>
<dbReference type="PRINTS" id="PR00775">
    <property type="entry name" value="HEATSHOCK90"/>
</dbReference>
<gene>
    <name evidence="3" type="ORF">FXF65_29605</name>
</gene>
<name>A0A5D0TZC0_9ACTN</name>
<evidence type="ECO:0000259" key="1">
    <source>
        <dbReference type="Pfam" id="PF24401"/>
    </source>
</evidence>
<dbReference type="OrthoDB" id="9802640at2"/>
<dbReference type="RefSeq" id="WP_148353323.1">
    <property type="nucleotide sequence ID" value="NZ_JBHSBF010000011.1"/>
</dbReference>
<evidence type="ECO:0000259" key="2">
    <source>
        <dbReference type="Pfam" id="PF24410"/>
    </source>
</evidence>
<feature type="domain" description="wHTH-Hsp90 Na associated" evidence="2">
    <location>
        <begin position="1255"/>
        <end position="1298"/>
    </location>
</feature>
<feature type="domain" description="wHTH-Hsp90 Na associated" evidence="2">
    <location>
        <begin position="996"/>
        <end position="1047"/>
    </location>
</feature>
<dbReference type="Gene3D" id="3.30.565.10">
    <property type="entry name" value="Histidine kinase-like ATPase, C-terminal domain"/>
    <property type="match status" value="1"/>
</dbReference>
<dbReference type="Pfam" id="PF24410">
    <property type="entry name" value="wHTH-HSP90_Na-assoc"/>
    <property type="match status" value="5"/>
</dbReference>
<feature type="domain" description="iHD-CE" evidence="1">
    <location>
        <begin position="103"/>
        <end position="453"/>
    </location>
</feature>
<keyword evidence="4" id="KW-1185">Reference proteome</keyword>
<protein>
    <recommendedName>
        <fullName evidence="5">ATP-binding protein</fullName>
    </recommendedName>
</protein>
<dbReference type="Proteomes" id="UP000322634">
    <property type="component" value="Unassembled WGS sequence"/>
</dbReference>
<sequence>MAGGHRIDRTAWPEDGPYRRLLELLDGVHRDNGGKSLREIAAAMNLASASRVNDFLRGRRRPVDDQQLALLVKALGGGEDDVRAAVRLYGQVPVAKTVARSPWAEHVSEHIAWELVDEQRDASAFRDATIDIAERLGRLSGTAEAALDDDLWLDAELAVRFAKRTDWLLRTPLAEFLRDLSPAEAALLVLVPLLHHTHMVKTLAGLRDIAPLDLGAEGGEGARREYETFLRGQRELVDRAQARTLPDRDPATTEIGWWLFHRWVARYPQAYALGAVHALLSGIEIADHRMRDEVLDAKTVQRFLAALRLDLSELGDTDRKNAPQFETVLFAGEPHEQRVRELLIGQILTVAYALTLDLVRLPDIVVRHLGIPHPVDLGELRETVSSRAKWVLQSDCLVLRADCHHAAELEGLRQYASQVDALLHTIRQGCGDHSTMQVLTRLPSRASADDVRPGTNDDGRLLFQRVSRFRLDERRVQDLLMGEQLYQDRGLAIRELYQNALDACRYRRARHAYRSRGDWLDEWNGRIHFTQGVDENGRAYLECRDNGIGMTESVLTEVFSQAGARFTDTTEFLIESADWKNADPPIPFHANSRFGIGVLSYFMIADEIEVVTRPLDRGHRSNPTLMVSIFGPGHLFHIEHLPTDRSPGTSVKLYLRESEDALSCVEELRRFLGIAEFRTTAEHEAQRETWESGVLRPRARPSWETDGLDAHGKLVPWKDDDGGQVVWCEKGGGLLVDGIYVKPSVRRGVFAGLEDGTLYGAVVNLTGAHAPEQISVDRRKVLSDVSDQSEKLLVSALSELISTGRDLLDVCWLSNVAWASPRLGDLISEASAESSAGLMTREGTVDVAHTGCLLQDSYLALEGDRVEQRSEGEGLNFWNVDFGPYVSDHVAIWRMAAHGRLPDFMKESVVGRGRLRRARPSDTFLLGGISRYVQPDRRVSPNDWAWERKSVERFPGHVLWVALLTGVTPREVAQRAVDVGVEEIQPERFPASGGNEVDLTLLSERRTGRPQWWEVTDVVPYGHIAAVALQFGCGLRDLMSRLERYGHLIPPGRPPEKAISAQELRMLCWSSDDVNPINSRPQPLPSSHVVKSAWDLGISTSEVCEWIREFGFHVDDLALPARPSEADYALFDWRFGYEEQDEIDPTLTLSPAHLVRASLALNISIPEVAARLAAYGVPVPSPRRLPERASNGDLKLLSRDGDGFPPWWPIEQEIPLSNFLIVSSRADLEPEQAAARLAEYGMRVPNGPFPAKLDEPRMRLLSKRFFTGAWLDPRCVVHRAHLVRASVEMGISPGEAAGHLIECGLTVPPGEIANAPDPVDLVLLRYGHSISDRWLDVEQPVPLLHLLRVSRRLGMSVWAAAERLRWLGMDVSDVDDSIAEALRRVPWA</sequence>
<accession>A0A5D0TZC0</accession>
<dbReference type="SUPFAM" id="SSF55874">
    <property type="entry name" value="ATPase domain of HSP90 chaperone/DNA topoisomerase II/histidine kinase"/>
    <property type="match status" value="1"/>
</dbReference>
<comment type="caution">
    <text evidence="3">The sequence shown here is derived from an EMBL/GenBank/DDBJ whole genome shotgun (WGS) entry which is preliminary data.</text>
</comment>